<evidence type="ECO:0000313" key="2">
    <source>
        <dbReference type="Proteomes" id="UP000887566"/>
    </source>
</evidence>
<dbReference type="AlphaFoldDB" id="A0A914W7J1"/>
<name>A0A914W7J1_9BILA</name>
<organism evidence="2 3">
    <name type="scientific">Plectus sambesii</name>
    <dbReference type="NCBI Taxonomy" id="2011161"/>
    <lineage>
        <taxon>Eukaryota</taxon>
        <taxon>Metazoa</taxon>
        <taxon>Ecdysozoa</taxon>
        <taxon>Nematoda</taxon>
        <taxon>Chromadorea</taxon>
        <taxon>Plectida</taxon>
        <taxon>Plectina</taxon>
        <taxon>Plectoidea</taxon>
        <taxon>Plectidae</taxon>
        <taxon>Plectus</taxon>
    </lineage>
</organism>
<evidence type="ECO:0000313" key="3">
    <source>
        <dbReference type="WBParaSite" id="PSAMB.scaffold3388size18486.g21288.t1"/>
    </source>
</evidence>
<keyword evidence="2" id="KW-1185">Reference proteome</keyword>
<evidence type="ECO:0000256" key="1">
    <source>
        <dbReference type="SAM" id="SignalP"/>
    </source>
</evidence>
<feature type="chain" id="PRO_5037663915" evidence="1">
    <location>
        <begin position="18"/>
        <end position="228"/>
    </location>
</feature>
<protein>
    <submittedName>
        <fullName evidence="3">Uncharacterized protein</fullName>
    </submittedName>
</protein>
<dbReference type="Proteomes" id="UP000887566">
    <property type="component" value="Unplaced"/>
</dbReference>
<reference evidence="3" key="1">
    <citation type="submission" date="2022-11" db="UniProtKB">
        <authorList>
            <consortium name="WormBaseParasite"/>
        </authorList>
    </citation>
    <scope>IDENTIFICATION</scope>
</reference>
<sequence length="228" mass="25729">MYATLVLLFAFFATALADGYGPKVPDDLITHSGLDKYQCSNSEDCHFDEICERVCFWREFTKEFVGCKVTCVKKEPEVVEGYRTILPLDVIKPEPVYKPHPPPAYPEPVYTPAAVPPTAFSEHKQACQFTKECGFGMHCNYAKVCACNKGLVPDPLYSDRCIDLHPKQQVVYSLPRYPVPSYAPKPVHSYSPTCTSTYDCDHGKKCCFWRKCDTYGACTESRQCANEC</sequence>
<accession>A0A914W7J1</accession>
<dbReference type="WBParaSite" id="PSAMB.scaffold3388size18486.g21288.t1">
    <property type="protein sequence ID" value="PSAMB.scaffold3388size18486.g21288.t1"/>
    <property type="gene ID" value="PSAMB.scaffold3388size18486.g21288"/>
</dbReference>
<proteinExistence type="predicted"/>
<keyword evidence="1" id="KW-0732">Signal</keyword>
<feature type="signal peptide" evidence="1">
    <location>
        <begin position="1"/>
        <end position="17"/>
    </location>
</feature>